<sequence length="304" mass="36622">MASKPFSLSVQCKELEGHFDSVYSSIRELSKELDSMEQLMVERYRELEAKEKRVEEAVTDRVKDFELKQKGLDLSRQWIELSAKEINLAQGSMRDHVKLLAEKEKRLEMIYNYINGMIDLKLNQFKLDVEWVKGEIQDLQVNLLKFKTCVDNFSWERDKLEAKSILFELDEKRFQEKSEELELKEERLEEQSKKFRKKDEDYQKRLEELELREKQLEERETQFEEFRKKDDEYKKRLEELELREKQFEEHKFKEGTNRQSNKLSGNKRGRSQKVPSMKASTTPWPARAPYSLRDTTIRRRISTS</sequence>
<dbReference type="AlphaFoldDB" id="A0A067KG96"/>
<gene>
    <name evidence="2" type="ORF">JCGZ_11641</name>
</gene>
<evidence type="ECO:0000313" key="2">
    <source>
        <dbReference type="EMBL" id="KDP31265.1"/>
    </source>
</evidence>
<proteinExistence type="predicted"/>
<evidence type="ECO:0000313" key="3">
    <source>
        <dbReference type="Proteomes" id="UP000027138"/>
    </source>
</evidence>
<feature type="region of interest" description="Disordered" evidence="1">
    <location>
        <begin position="248"/>
        <end position="304"/>
    </location>
</feature>
<reference evidence="2 3" key="1">
    <citation type="journal article" date="2014" name="PLoS ONE">
        <title>Global Analysis of Gene Expression Profiles in Physic Nut (Jatropha curcas L.) Seedlings Exposed to Salt Stress.</title>
        <authorList>
            <person name="Zhang L."/>
            <person name="Zhang C."/>
            <person name="Wu P."/>
            <person name="Chen Y."/>
            <person name="Li M."/>
            <person name="Jiang H."/>
            <person name="Wu G."/>
        </authorList>
    </citation>
    <scope>NUCLEOTIDE SEQUENCE [LARGE SCALE GENOMIC DNA]</scope>
    <source>
        <strain evidence="3">cv. GZQX0401</strain>
        <tissue evidence="2">Young leaves</tissue>
    </source>
</reference>
<dbReference type="OrthoDB" id="1166041at2759"/>
<dbReference type="EMBL" id="KK914632">
    <property type="protein sequence ID" value="KDP31265.1"/>
    <property type="molecule type" value="Genomic_DNA"/>
</dbReference>
<dbReference type="Proteomes" id="UP000027138">
    <property type="component" value="Unassembled WGS sequence"/>
</dbReference>
<evidence type="ECO:0000256" key="1">
    <source>
        <dbReference type="SAM" id="MobiDB-lite"/>
    </source>
</evidence>
<name>A0A067KG96_JATCU</name>
<protein>
    <submittedName>
        <fullName evidence="2">Uncharacterized protein</fullName>
    </submittedName>
</protein>
<organism evidence="2 3">
    <name type="scientific">Jatropha curcas</name>
    <name type="common">Barbados nut</name>
    <dbReference type="NCBI Taxonomy" id="180498"/>
    <lineage>
        <taxon>Eukaryota</taxon>
        <taxon>Viridiplantae</taxon>
        <taxon>Streptophyta</taxon>
        <taxon>Embryophyta</taxon>
        <taxon>Tracheophyta</taxon>
        <taxon>Spermatophyta</taxon>
        <taxon>Magnoliopsida</taxon>
        <taxon>eudicotyledons</taxon>
        <taxon>Gunneridae</taxon>
        <taxon>Pentapetalae</taxon>
        <taxon>rosids</taxon>
        <taxon>fabids</taxon>
        <taxon>Malpighiales</taxon>
        <taxon>Euphorbiaceae</taxon>
        <taxon>Crotonoideae</taxon>
        <taxon>Jatropheae</taxon>
        <taxon>Jatropha</taxon>
    </lineage>
</organism>
<keyword evidence="3" id="KW-1185">Reference proteome</keyword>
<accession>A0A067KG96</accession>